<organism evidence="2 3">
    <name type="scientific">Collichthys lucidus</name>
    <name type="common">Big head croaker</name>
    <name type="synonym">Sciaena lucida</name>
    <dbReference type="NCBI Taxonomy" id="240159"/>
    <lineage>
        <taxon>Eukaryota</taxon>
        <taxon>Metazoa</taxon>
        <taxon>Chordata</taxon>
        <taxon>Craniata</taxon>
        <taxon>Vertebrata</taxon>
        <taxon>Euteleostomi</taxon>
        <taxon>Actinopterygii</taxon>
        <taxon>Neopterygii</taxon>
        <taxon>Teleostei</taxon>
        <taxon>Neoteleostei</taxon>
        <taxon>Acanthomorphata</taxon>
        <taxon>Eupercaria</taxon>
        <taxon>Sciaenidae</taxon>
        <taxon>Collichthys</taxon>
    </lineage>
</organism>
<dbReference type="Proteomes" id="UP000298787">
    <property type="component" value="Chromosome 6"/>
</dbReference>
<reference evidence="2 3" key="1">
    <citation type="submission" date="2019-01" db="EMBL/GenBank/DDBJ databases">
        <title>Genome Assembly of Collichthys lucidus.</title>
        <authorList>
            <person name="Cai M."/>
            <person name="Xiao S."/>
        </authorList>
    </citation>
    <scope>NUCLEOTIDE SEQUENCE [LARGE SCALE GENOMIC DNA]</scope>
    <source>
        <strain evidence="2">JT15FE1705JMU</strain>
        <tissue evidence="2">Muscle</tissue>
    </source>
</reference>
<evidence type="ECO:0000256" key="1">
    <source>
        <dbReference type="SAM" id="MobiDB-lite"/>
    </source>
</evidence>
<gene>
    <name evidence="2" type="ORF">D9C73_006851</name>
</gene>
<name>A0A4U5UDQ8_COLLU</name>
<proteinExistence type="predicted"/>
<dbReference type="AlphaFoldDB" id="A0A4U5UDQ8"/>
<evidence type="ECO:0000313" key="3">
    <source>
        <dbReference type="Proteomes" id="UP000298787"/>
    </source>
</evidence>
<accession>A0A4U5UDQ8</accession>
<keyword evidence="3" id="KW-1185">Reference proteome</keyword>
<protein>
    <submittedName>
        <fullName evidence="2">Uncharacterized protein</fullName>
    </submittedName>
</protein>
<sequence>MRKTTGKEEEEAPKDVIGAEIDTANEKERSYRNSYPARDNMAQSESGLIGHRYLEECKSRKRQREQRKRGGGE</sequence>
<evidence type="ECO:0000313" key="2">
    <source>
        <dbReference type="EMBL" id="TKS72774.1"/>
    </source>
</evidence>
<dbReference type="EMBL" id="CM014083">
    <property type="protein sequence ID" value="TKS72774.1"/>
    <property type="molecule type" value="Genomic_DNA"/>
</dbReference>
<feature type="region of interest" description="Disordered" evidence="1">
    <location>
        <begin position="1"/>
        <end position="73"/>
    </location>
</feature>